<dbReference type="Gene3D" id="1.10.630.10">
    <property type="entry name" value="Cytochrome P450"/>
    <property type="match status" value="2"/>
</dbReference>
<proteinExistence type="predicted"/>
<dbReference type="InterPro" id="IPR001128">
    <property type="entry name" value="Cyt_P450"/>
</dbReference>
<dbReference type="Pfam" id="PF00067">
    <property type="entry name" value="p450"/>
    <property type="match status" value="1"/>
</dbReference>
<keyword evidence="1" id="KW-0479">Metal-binding</keyword>
<dbReference type="InterPro" id="IPR036396">
    <property type="entry name" value="Cyt_P450_sf"/>
</dbReference>
<reference evidence="3" key="2">
    <citation type="submission" date="2021-03" db="UniProtKB">
        <authorList>
            <consortium name="EnsemblPlants"/>
        </authorList>
    </citation>
    <scope>IDENTIFICATION</scope>
</reference>
<evidence type="ECO:0000256" key="2">
    <source>
        <dbReference type="ARBA" id="ARBA00023004"/>
    </source>
</evidence>
<keyword evidence="4" id="KW-1185">Reference proteome</keyword>
<dbReference type="SUPFAM" id="SSF48264">
    <property type="entry name" value="Cytochrome P450"/>
    <property type="match status" value="1"/>
</dbReference>
<protein>
    <submittedName>
        <fullName evidence="3">Uncharacterized protein</fullName>
    </submittedName>
</protein>
<dbReference type="PANTHER" id="PTHR24286">
    <property type="entry name" value="CYTOCHROME P450 26"/>
    <property type="match status" value="1"/>
</dbReference>
<dbReference type="Gramene" id="AUR62011392-RA">
    <property type="protein sequence ID" value="AUR62011392-RA:cds"/>
    <property type="gene ID" value="AUR62011392"/>
</dbReference>
<evidence type="ECO:0000313" key="3">
    <source>
        <dbReference type="EnsemblPlants" id="AUR62011392-RA:cds"/>
    </source>
</evidence>
<evidence type="ECO:0000313" key="4">
    <source>
        <dbReference type="Proteomes" id="UP000596660"/>
    </source>
</evidence>
<dbReference type="OMA" id="HNIVFAM"/>
<organism evidence="3 4">
    <name type="scientific">Chenopodium quinoa</name>
    <name type="common">Quinoa</name>
    <dbReference type="NCBI Taxonomy" id="63459"/>
    <lineage>
        <taxon>Eukaryota</taxon>
        <taxon>Viridiplantae</taxon>
        <taxon>Streptophyta</taxon>
        <taxon>Embryophyta</taxon>
        <taxon>Tracheophyta</taxon>
        <taxon>Spermatophyta</taxon>
        <taxon>Magnoliopsida</taxon>
        <taxon>eudicotyledons</taxon>
        <taxon>Gunneridae</taxon>
        <taxon>Pentapetalae</taxon>
        <taxon>Caryophyllales</taxon>
        <taxon>Chenopodiaceae</taxon>
        <taxon>Chenopodioideae</taxon>
        <taxon>Atripliceae</taxon>
        <taxon>Chenopodium</taxon>
    </lineage>
</organism>
<evidence type="ECO:0000256" key="1">
    <source>
        <dbReference type="ARBA" id="ARBA00022723"/>
    </source>
</evidence>
<sequence>MFDELEDQLRGKGRAEFGLLNDVVSLEFVFRLFCDGKSPSDTKLQSKGPSMFKKWLICQLAPLKTLGSTKLLIPIDDFILHSIRLPFFLVKGDYKKLWFPLFIKWVASGGETLHCELAKEIRAAVRCEGRVTLNAINKMALTKSVVYEALRIEPPVPYQYGLAKDDLIIHSHDALFKIKKGEMIFGYQPFATKDPKIFNDPDKFIGFVGEKREQLLKYVLWSNGRGIDDPTMIISNALVRIWWSSCLEFSWRNSSYAMTHFQLKLAACYQRPP</sequence>
<dbReference type="AlphaFoldDB" id="A0A803LDY6"/>
<accession>A0A803LDY6</accession>
<dbReference type="EnsemblPlants" id="AUR62011392-RA">
    <property type="protein sequence ID" value="AUR62011392-RA:cds"/>
    <property type="gene ID" value="AUR62011392"/>
</dbReference>
<dbReference type="GO" id="GO:0016705">
    <property type="term" value="F:oxidoreductase activity, acting on paired donors, with incorporation or reduction of molecular oxygen"/>
    <property type="evidence" value="ECO:0007669"/>
    <property type="project" value="InterPro"/>
</dbReference>
<dbReference type="GO" id="GO:0016125">
    <property type="term" value="P:sterol metabolic process"/>
    <property type="evidence" value="ECO:0007669"/>
    <property type="project" value="TreeGrafter"/>
</dbReference>
<dbReference type="GO" id="GO:0005506">
    <property type="term" value="F:iron ion binding"/>
    <property type="evidence" value="ECO:0007669"/>
    <property type="project" value="InterPro"/>
</dbReference>
<keyword evidence="2" id="KW-0408">Iron</keyword>
<reference evidence="3" key="1">
    <citation type="journal article" date="2017" name="Nature">
        <title>The genome of Chenopodium quinoa.</title>
        <authorList>
            <person name="Jarvis D.E."/>
            <person name="Ho Y.S."/>
            <person name="Lightfoot D.J."/>
            <person name="Schmoeckel S.M."/>
            <person name="Li B."/>
            <person name="Borm T.J.A."/>
            <person name="Ohyanagi H."/>
            <person name="Mineta K."/>
            <person name="Michell C.T."/>
            <person name="Saber N."/>
            <person name="Kharbatia N.M."/>
            <person name="Rupper R.R."/>
            <person name="Sharp A.R."/>
            <person name="Dally N."/>
            <person name="Boughton B.A."/>
            <person name="Woo Y.H."/>
            <person name="Gao G."/>
            <person name="Schijlen E.G.W.M."/>
            <person name="Guo X."/>
            <person name="Momin A.A."/>
            <person name="Negrao S."/>
            <person name="Al-Babili S."/>
            <person name="Gehring C."/>
            <person name="Roessner U."/>
            <person name="Jung C."/>
            <person name="Murphy K."/>
            <person name="Arold S.T."/>
            <person name="Gojobori T."/>
            <person name="van der Linden C.G."/>
            <person name="van Loo E.N."/>
            <person name="Jellen E.N."/>
            <person name="Maughan P.J."/>
            <person name="Tester M."/>
        </authorList>
    </citation>
    <scope>NUCLEOTIDE SEQUENCE [LARGE SCALE GENOMIC DNA]</scope>
    <source>
        <strain evidence="3">cv. PI 614886</strain>
    </source>
</reference>
<dbReference type="GO" id="GO:0004497">
    <property type="term" value="F:monooxygenase activity"/>
    <property type="evidence" value="ECO:0007669"/>
    <property type="project" value="InterPro"/>
</dbReference>
<dbReference type="PANTHER" id="PTHR24286:SF302">
    <property type="entry name" value="ALLENE OXIDE SYNTHASE 2"/>
    <property type="match status" value="1"/>
</dbReference>
<name>A0A803LDY6_CHEQI</name>
<dbReference type="GO" id="GO:0020037">
    <property type="term" value="F:heme binding"/>
    <property type="evidence" value="ECO:0007669"/>
    <property type="project" value="InterPro"/>
</dbReference>
<dbReference type="Proteomes" id="UP000596660">
    <property type="component" value="Unplaced"/>
</dbReference>